<proteinExistence type="predicted"/>
<organism evidence="4 5">
    <name type="scientific">Strigamia maritima</name>
    <name type="common">European centipede</name>
    <name type="synonym">Geophilus maritimus</name>
    <dbReference type="NCBI Taxonomy" id="126957"/>
    <lineage>
        <taxon>Eukaryota</taxon>
        <taxon>Metazoa</taxon>
        <taxon>Ecdysozoa</taxon>
        <taxon>Arthropoda</taxon>
        <taxon>Myriapoda</taxon>
        <taxon>Chilopoda</taxon>
        <taxon>Pleurostigmophora</taxon>
        <taxon>Geophilomorpha</taxon>
        <taxon>Linotaeniidae</taxon>
        <taxon>Strigamia</taxon>
    </lineage>
</organism>
<reference evidence="5" key="1">
    <citation type="submission" date="2011-05" db="EMBL/GenBank/DDBJ databases">
        <authorList>
            <person name="Richards S.R."/>
            <person name="Qu J."/>
            <person name="Jiang H."/>
            <person name="Jhangiani S.N."/>
            <person name="Agravi P."/>
            <person name="Goodspeed R."/>
            <person name="Gross S."/>
            <person name="Mandapat C."/>
            <person name="Jackson L."/>
            <person name="Mathew T."/>
            <person name="Pu L."/>
            <person name="Thornton R."/>
            <person name="Saada N."/>
            <person name="Wilczek-Boney K.B."/>
            <person name="Lee S."/>
            <person name="Kovar C."/>
            <person name="Wu Y."/>
            <person name="Scherer S.E."/>
            <person name="Worley K.C."/>
            <person name="Muzny D.M."/>
            <person name="Gibbs R."/>
        </authorList>
    </citation>
    <scope>NUCLEOTIDE SEQUENCE</scope>
    <source>
        <strain evidence="5">Brora</strain>
    </source>
</reference>
<keyword evidence="1" id="KW-0863">Zinc-finger</keyword>
<dbReference type="InterPro" id="IPR036875">
    <property type="entry name" value="Znf_CCHC_sf"/>
</dbReference>
<evidence type="ECO:0000313" key="4">
    <source>
        <dbReference type="EnsemblMetazoa" id="SMAR001468-PA"/>
    </source>
</evidence>
<feature type="region of interest" description="Disordered" evidence="2">
    <location>
        <begin position="1"/>
        <end position="21"/>
    </location>
</feature>
<feature type="region of interest" description="Disordered" evidence="2">
    <location>
        <begin position="406"/>
        <end position="455"/>
    </location>
</feature>
<dbReference type="PhylomeDB" id="T1IKL7"/>
<dbReference type="SUPFAM" id="SSF57756">
    <property type="entry name" value="Retrovirus zinc finger-like domains"/>
    <property type="match status" value="1"/>
</dbReference>
<feature type="domain" description="CCHC-type" evidence="3">
    <location>
        <begin position="362"/>
        <end position="375"/>
    </location>
</feature>
<feature type="domain" description="CCHC-type" evidence="3">
    <location>
        <begin position="393"/>
        <end position="408"/>
    </location>
</feature>
<evidence type="ECO:0000256" key="2">
    <source>
        <dbReference type="SAM" id="MobiDB-lite"/>
    </source>
</evidence>
<keyword evidence="5" id="KW-1185">Reference proteome</keyword>
<dbReference type="PROSITE" id="PS50158">
    <property type="entry name" value="ZF_CCHC"/>
    <property type="match status" value="2"/>
</dbReference>
<accession>T1IKL7</accession>
<dbReference type="PANTHER" id="PTHR23002">
    <property type="entry name" value="ZINC FINGER CCHC DOMAIN CONTAINING PROTEIN"/>
    <property type="match status" value="1"/>
</dbReference>
<feature type="compositionally biased region" description="Polar residues" evidence="2">
    <location>
        <begin position="434"/>
        <end position="449"/>
    </location>
</feature>
<dbReference type="Proteomes" id="UP000014500">
    <property type="component" value="Unassembled WGS sequence"/>
</dbReference>
<dbReference type="HOGENOM" id="CLU_601755_0_0_1"/>
<dbReference type="GO" id="GO:0008270">
    <property type="term" value="F:zinc ion binding"/>
    <property type="evidence" value="ECO:0007669"/>
    <property type="project" value="UniProtKB-KW"/>
</dbReference>
<dbReference type="AlphaFoldDB" id="T1IKL7"/>
<dbReference type="GO" id="GO:0003676">
    <property type="term" value="F:nucleic acid binding"/>
    <property type="evidence" value="ECO:0007669"/>
    <property type="project" value="InterPro"/>
</dbReference>
<sequence length="455" mass="50434">MASTMSPRIKRAMGRTGQLALENTVQQTPIQDHATTDEDVQSEEVVHTHYAEMPDEPIASTSGEHLRSANAVASTLSNGEGVAGSSASTFERACRCYGIAPHRFVTLNQLFTHVNRNLALIMFKNKLNPFDYMEREGLFDVSTITPVVNKMSEKDITKSAASGIAKLDRTNYVQWCIDVQLLLEEKGIWSFALGKQEEPVATASAQEKLKFAKDRAKSRAIILQSLVPRLQPAAMNQRGFTGRDVLRENEELDTFVSRLEKAEDDLIAANVKLKPEDQIKAYILLSRVGKDFELQIQSIYQWQKDNFTYEKVLEALLLENNRRKLVAVSEVSSEAVQAFSSKSKVTDSKTSADDSYLQKITCFKCNQQGHFARDCVQNASVSQDTSYLNSVTCYTCGKTGHMSRQCPDGYAPRGGRPFRGRSRGRSSQRGGNTPGQPSSNVTCCNSAGNWSELGV</sequence>
<dbReference type="STRING" id="126957.T1IKL7"/>
<evidence type="ECO:0000259" key="3">
    <source>
        <dbReference type="PROSITE" id="PS50158"/>
    </source>
</evidence>
<dbReference type="eggNOG" id="ENOG502SZ01">
    <property type="taxonomic scope" value="Eukaryota"/>
</dbReference>
<dbReference type="Gene3D" id="4.10.60.10">
    <property type="entry name" value="Zinc finger, CCHC-type"/>
    <property type="match status" value="2"/>
</dbReference>
<dbReference type="EMBL" id="JH430572">
    <property type="status" value="NOT_ANNOTATED_CDS"/>
    <property type="molecule type" value="Genomic_DNA"/>
</dbReference>
<dbReference type="InterPro" id="IPR001878">
    <property type="entry name" value="Znf_CCHC"/>
</dbReference>
<keyword evidence="1" id="KW-0479">Metal-binding</keyword>
<feature type="compositionally biased region" description="Basic residues" evidence="2">
    <location>
        <begin position="416"/>
        <end position="426"/>
    </location>
</feature>
<dbReference type="Pfam" id="PF13961">
    <property type="entry name" value="DUF4219"/>
    <property type="match status" value="1"/>
</dbReference>
<dbReference type="EnsemblMetazoa" id="SMAR001468-RA">
    <property type="protein sequence ID" value="SMAR001468-PA"/>
    <property type="gene ID" value="SMAR001468"/>
</dbReference>
<dbReference type="Pfam" id="PF00098">
    <property type="entry name" value="zf-CCHC"/>
    <property type="match status" value="2"/>
</dbReference>
<protein>
    <recommendedName>
        <fullName evidence="3">CCHC-type domain-containing protein</fullName>
    </recommendedName>
</protein>
<dbReference type="SMART" id="SM00343">
    <property type="entry name" value="ZnF_C2HC"/>
    <property type="match status" value="2"/>
</dbReference>
<evidence type="ECO:0000256" key="1">
    <source>
        <dbReference type="PROSITE-ProRule" id="PRU00047"/>
    </source>
</evidence>
<keyword evidence="1" id="KW-0862">Zinc</keyword>
<name>T1IKL7_STRMM</name>
<dbReference type="InterPro" id="IPR051714">
    <property type="entry name" value="Znf_CCHC_NABP"/>
</dbReference>
<reference evidence="4" key="2">
    <citation type="submission" date="2015-02" db="UniProtKB">
        <authorList>
            <consortium name="EnsemblMetazoa"/>
        </authorList>
    </citation>
    <scope>IDENTIFICATION</scope>
</reference>
<evidence type="ECO:0000313" key="5">
    <source>
        <dbReference type="Proteomes" id="UP000014500"/>
    </source>
</evidence>
<dbReference type="InterPro" id="IPR025314">
    <property type="entry name" value="DUF4219"/>
</dbReference>